<evidence type="ECO:0000256" key="1">
    <source>
        <dbReference type="SAM" id="MobiDB-lite"/>
    </source>
</evidence>
<evidence type="ECO:0000256" key="2">
    <source>
        <dbReference type="SAM" id="Phobius"/>
    </source>
</evidence>
<dbReference type="AlphaFoldDB" id="A0AAV9VTA1"/>
<evidence type="ECO:0000259" key="3">
    <source>
        <dbReference type="SMART" id="SM00672"/>
    </source>
</evidence>
<dbReference type="InterPro" id="IPR006598">
    <property type="entry name" value="CAP10"/>
</dbReference>
<dbReference type="PANTHER" id="PTHR12203:SF61">
    <property type="entry name" value="CAPSULE PROTEIN"/>
    <property type="match status" value="1"/>
</dbReference>
<evidence type="ECO:0000313" key="5">
    <source>
        <dbReference type="Proteomes" id="UP001370758"/>
    </source>
</evidence>
<evidence type="ECO:0000313" key="4">
    <source>
        <dbReference type="EMBL" id="KAK6496048.1"/>
    </source>
</evidence>
<dbReference type="Proteomes" id="UP001370758">
    <property type="component" value="Unassembled WGS sequence"/>
</dbReference>
<proteinExistence type="predicted"/>
<feature type="region of interest" description="Disordered" evidence="1">
    <location>
        <begin position="226"/>
        <end position="260"/>
    </location>
</feature>
<name>A0AAV9VTA1_9PEZI</name>
<protein>
    <submittedName>
        <fullName evidence="4">F-actin-capping protein subunit beta</fullName>
    </submittedName>
</protein>
<dbReference type="InterPro" id="IPR051091">
    <property type="entry name" value="O-Glucosyltr/Glycosyltrsf_90"/>
</dbReference>
<keyword evidence="2" id="KW-0472">Membrane</keyword>
<organism evidence="4 5">
    <name type="scientific">Arthrobotrys musiformis</name>
    <dbReference type="NCBI Taxonomy" id="47236"/>
    <lineage>
        <taxon>Eukaryota</taxon>
        <taxon>Fungi</taxon>
        <taxon>Dikarya</taxon>
        <taxon>Ascomycota</taxon>
        <taxon>Pezizomycotina</taxon>
        <taxon>Orbiliomycetes</taxon>
        <taxon>Orbiliales</taxon>
        <taxon>Orbiliaceae</taxon>
        <taxon>Arthrobotrys</taxon>
    </lineage>
</organism>
<gene>
    <name evidence="4" type="primary">CAP2_1</name>
    <name evidence="4" type="ORF">TWF481_002073</name>
</gene>
<feature type="domain" description="Glycosyl transferase CAP10" evidence="3">
    <location>
        <begin position="265"/>
        <end position="525"/>
    </location>
</feature>
<dbReference type="Pfam" id="PF05686">
    <property type="entry name" value="Glyco_transf_90"/>
    <property type="match status" value="1"/>
</dbReference>
<feature type="compositionally biased region" description="Basic and acidic residues" evidence="1">
    <location>
        <begin position="235"/>
        <end position="250"/>
    </location>
</feature>
<dbReference type="SMART" id="SM00672">
    <property type="entry name" value="CAP10"/>
    <property type="match status" value="1"/>
</dbReference>
<feature type="transmembrane region" description="Helical" evidence="2">
    <location>
        <begin position="16"/>
        <end position="35"/>
    </location>
</feature>
<comment type="caution">
    <text evidence="4">The sequence shown here is derived from an EMBL/GenBank/DDBJ whole genome shotgun (WGS) entry which is preliminary data.</text>
</comment>
<keyword evidence="2" id="KW-1133">Transmembrane helix</keyword>
<keyword evidence="5" id="KW-1185">Reference proteome</keyword>
<accession>A0AAV9VTA1</accession>
<dbReference type="EMBL" id="JAVHJL010000011">
    <property type="protein sequence ID" value="KAK6496048.1"/>
    <property type="molecule type" value="Genomic_DNA"/>
</dbReference>
<dbReference type="PANTHER" id="PTHR12203">
    <property type="entry name" value="KDEL LYS-ASP-GLU-LEU CONTAINING - RELATED"/>
    <property type="match status" value="1"/>
</dbReference>
<reference evidence="4 5" key="1">
    <citation type="submission" date="2023-08" db="EMBL/GenBank/DDBJ databases">
        <authorList>
            <person name="Palmer J.M."/>
        </authorList>
    </citation>
    <scope>NUCLEOTIDE SEQUENCE [LARGE SCALE GENOMIC DNA]</scope>
    <source>
        <strain evidence="4 5">TWF481</strain>
    </source>
</reference>
<keyword evidence="2" id="KW-0812">Transmembrane</keyword>
<sequence length="528" mass="60736">MKMHLPLWRWSLRSPAAKAIMVMVLFLIFFHIFRLREFRNLSLNKIPSVDSSTSAPKHPIDQLIYEHRLRYEELVKRQSRSPEEAIANYKIRYRRNPPTGFADWVQYALQQNSTIIDDFDTIEKVLAPFRQLGPKRLKSRIESARRTGSRLQTVSIKNGTSSVEGSPMLNSLKHLLTKLPDMTFLLNELDEPRVIGSDSDKDDIIFRDYGRKPSWEQLTASCKKTDSGGLKIRRSKDSDPPNEDQGDKTSLEVQQDQEPRFLESTSQSLDLCLNPSYQDQYGMFTSPCTFLATEGLVPIFSVARVSTMRDILIPGHDYHDASFLSNDDLDPLNFTSKDNKLYWRGSNTGTYASSQMKWETNHRARFLLKVQNINKTDLFDVGMTAYIQCDWTVCEAMREAFGLPPRAGKGDSYKYKFVMDMDGNGYSGRFYRLLRSNSVVFKQTLVEQWHDDRVFPWVHYVPVTIGLDEIEHLVKYFSSGGQGARQAEEIAAESTSWMKAALRPVDMTIYEYRLLLEYASLFDSGDTS</sequence>